<dbReference type="OrthoDB" id="192832at2759"/>
<evidence type="ECO:0000256" key="1">
    <source>
        <dbReference type="SAM" id="SignalP"/>
    </source>
</evidence>
<dbReference type="GO" id="GO:0004553">
    <property type="term" value="F:hydrolase activity, hydrolyzing O-glycosyl compounds"/>
    <property type="evidence" value="ECO:0007669"/>
    <property type="project" value="InterPro"/>
</dbReference>
<dbReference type="PROSITE" id="PS51762">
    <property type="entry name" value="GH16_2"/>
    <property type="match status" value="1"/>
</dbReference>
<dbReference type="SUPFAM" id="SSF49899">
    <property type="entry name" value="Concanavalin A-like lectins/glucanases"/>
    <property type="match status" value="1"/>
</dbReference>
<dbReference type="GO" id="GO:0005975">
    <property type="term" value="P:carbohydrate metabolic process"/>
    <property type="evidence" value="ECO:0007669"/>
    <property type="project" value="InterPro"/>
</dbReference>
<feature type="signal peptide" evidence="1">
    <location>
        <begin position="1"/>
        <end position="21"/>
    </location>
</feature>
<dbReference type="Proteomes" id="UP000701801">
    <property type="component" value="Unassembled WGS sequence"/>
</dbReference>
<evidence type="ECO:0000259" key="2">
    <source>
        <dbReference type="PROSITE" id="PS51762"/>
    </source>
</evidence>
<accession>A0A9N9LK57</accession>
<dbReference type="PANTHER" id="PTHR10963:SF60">
    <property type="entry name" value="GRAM-NEGATIVE BACTERIA-BINDING PROTEIN 1-RELATED"/>
    <property type="match status" value="1"/>
</dbReference>
<dbReference type="InterPro" id="IPR013320">
    <property type="entry name" value="ConA-like_dom_sf"/>
</dbReference>
<organism evidence="3 4">
    <name type="scientific">Hymenoscyphus albidus</name>
    <dbReference type="NCBI Taxonomy" id="595503"/>
    <lineage>
        <taxon>Eukaryota</taxon>
        <taxon>Fungi</taxon>
        <taxon>Dikarya</taxon>
        <taxon>Ascomycota</taxon>
        <taxon>Pezizomycotina</taxon>
        <taxon>Leotiomycetes</taxon>
        <taxon>Helotiales</taxon>
        <taxon>Helotiaceae</taxon>
        <taxon>Hymenoscyphus</taxon>
    </lineage>
</organism>
<gene>
    <name evidence="3" type="ORF">HYALB_00012061</name>
</gene>
<name>A0A9N9LK57_9HELO</name>
<dbReference type="EMBL" id="CAJVRM010000185">
    <property type="protein sequence ID" value="CAG8976669.1"/>
    <property type="molecule type" value="Genomic_DNA"/>
</dbReference>
<sequence>MSFSKLSLAFSLVAFLPFVFATEPEHVNGFLPVWYEDFSEKSIDTNKWNIYTGDSYNNEEQKYINSPSTCTITDRGTFLIEPVKDSAGKWTSCKINTVDSFKAEPGEQIIVQARFKLGTPGSNLQGIWPAFWSLGQVMREGTQWPECGEIDTFENVNGSPLGTGTIHCGPACHDPSGLGAGITFDYGTFHTWAHAIDLRSDDWKQQSIIWYMDGQPYHKKKGADIGDEASWKALAQKAMYMTLNVSVGGTLPGASAPTTATGADAGMEIQYVAVYKSCDCLG</sequence>
<dbReference type="AlphaFoldDB" id="A0A9N9LK57"/>
<feature type="chain" id="PRO_5040464659" description="GH16 domain-containing protein" evidence="1">
    <location>
        <begin position="22"/>
        <end position="282"/>
    </location>
</feature>
<feature type="domain" description="GH16" evidence="2">
    <location>
        <begin position="24"/>
        <end position="280"/>
    </location>
</feature>
<dbReference type="InterPro" id="IPR050546">
    <property type="entry name" value="Glycosyl_Hydrlase_16"/>
</dbReference>
<reference evidence="3" key="1">
    <citation type="submission" date="2021-07" db="EMBL/GenBank/DDBJ databases">
        <authorList>
            <person name="Durling M."/>
        </authorList>
    </citation>
    <scope>NUCLEOTIDE SEQUENCE</scope>
</reference>
<comment type="caution">
    <text evidence="3">The sequence shown here is derived from an EMBL/GenBank/DDBJ whole genome shotgun (WGS) entry which is preliminary data.</text>
</comment>
<keyword evidence="4" id="KW-1185">Reference proteome</keyword>
<evidence type="ECO:0000313" key="3">
    <source>
        <dbReference type="EMBL" id="CAG8976669.1"/>
    </source>
</evidence>
<evidence type="ECO:0000313" key="4">
    <source>
        <dbReference type="Proteomes" id="UP000701801"/>
    </source>
</evidence>
<dbReference type="PANTHER" id="PTHR10963">
    <property type="entry name" value="GLYCOSYL HYDROLASE-RELATED"/>
    <property type="match status" value="1"/>
</dbReference>
<dbReference type="Gene3D" id="2.60.120.200">
    <property type="match status" value="1"/>
</dbReference>
<proteinExistence type="predicted"/>
<dbReference type="Pfam" id="PF26113">
    <property type="entry name" value="GH16_XgeA"/>
    <property type="match status" value="1"/>
</dbReference>
<dbReference type="InterPro" id="IPR000757">
    <property type="entry name" value="Beta-glucanase-like"/>
</dbReference>
<protein>
    <recommendedName>
        <fullName evidence="2">GH16 domain-containing protein</fullName>
    </recommendedName>
</protein>
<keyword evidence="1" id="KW-0732">Signal</keyword>